<dbReference type="GO" id="GO:0000062">
    <property type="term" value="F:fatty-acyl-CoA binding"/>
    <property type="evidence" value="ECO:0007669"/>
    <property type="project" value="InterPro"/>
</dbReference>
<dbReference type="Gene3D" id="1.20.80.10">
    <property type="match status" value="1"/>
</dbReference>
<name>A0AAF0AXC6_9SCHI</name>
<reference evidence="4 5" key="1">
    <citation type="journal article" date="2023" name="G3 (Bethesda)">
        <title>A high-quality reference genome for the fission yeast Schizosaccharomyces osmophilus.</title>
        <authorList>
            <person name="Jia G.S."/>
            <person name="Zhang W.C."/>
            <person name="Liang Y."/>
            <person name="Liu X.H."/>
            <person name="Rhind N."/>
            <person name="Pidoux A."/>
            <person name="Brysch-Herzberg M."/>
            <person name="Du L.L."/>
        </authorList>
    </citation>
    <scope>NUCLEOTIDE SEQUENCE [LARGE SCALE GENOMIC DNA]</scope>
    <source>
        <strain evidence="4 5">CBS 15793</strain>
    </source>
</reference>
<dbReference type="EMBL" id="CP115612">
    <property type="protein sequence ID" value="WBW73955.1"/>
    <property type="molecule type" value="Genomic_DNA"/>
</dbReference>
<evidence type="ECO:0000313" key="4">
    <source>
        <dbReference type="EMBL" id="WBW73955.1"/>
    </source>
</evidence>
<dbReference type="KEGG" id="som:SOMG_03548"/>
<gene>
    <name evidence="4" type="primary">acb1</name>
    <name evidence="4" type="ORF">SOMG_03548</name>
</gene>
<dbReference type="GeneID" id="80877027"/>
<protein>
    <submittedName>
        <fullName evidence="4">Fatty-acyl-CoA binding protein Acb1</fullName>
    </submittedName>
</protein>
<dbReference type="FunFam" id="1.20.80.10:FF:000010">
    <property type="entry name" value="Acyl-CoA-binding domain-containing protein 5"/>
    <property type="match status" value="1"/>
</dbReference>
<dbReference type="PANTHER" id="PTHR23310">
    <property type="entry name" value="ACYL-COA-BINDING PROTEIN, ACBP"/>
    <property type="match status" value="1"/>
</dbReference>
<dbReference type="InterPro" id="IPR035984">
    <property type="entry name" value="Acyl-CoA-binding_sf"/>
</dbReference>
<dbReference type="PANTHER" id="PTHR23310:SF62">
    <property type="entry name" value="ACYL-COA BINDING PROTEIN 1, ISOFORM A"/>
    <property type="match status" value="1"/>
</dbReference>
<accession>A0AAF0AXC6</accession>
<dbReference type="AlphaFoldDB" id="A0AAF0AXC6"/>
<dbReference type="InterPro" id="IPR014352">
    <property type="entry name" value="FERM/acyl-CoA-bd_prot_sf"/>
</dbReference>
<evidence type="ECO:0000256" key="1">
    <source>
        <dbReference type="ARBA" id="ARBA00005567"/>
    </source>
</evidence>
<comment type="similarity">
    <text evidence="1">Belongs to the ACBP family.</text>
</comment>
<proteinExistence type="inferred from homology"/>
<dbReference type="PRINTS" id="PR00689">
    <property type="entry name" value="ACOABINDINGP"/>
</dbReference>
<feature type="domain" description="ACB" evidence="3">
    <location>
        <begin position="1"/>
        <end position="86"/>
    </location>
</feature>
<dbReference type="SUPFAM" id="SSF47027">
    <property type="entry name" value="Acyl-CoA binding protein"/>
    <property type="match status" value="1"/>
</dbReference>
<keyword evidence="2" id="KW-0446">Lipid-binding</keyword>
<dbReference type="RefSeq" id="XP_056038198.1">
    <property type="nucleotide sequence ID" value="XM_056182338.1"/>
</dbReference>
<organism evidence="4 5">
    <name type="scientific">Schizosaccharomyces osmophilus</name>
    <dbReference type="NCBI Taxonomy" id="2545709"/>
    <lineage>
        <taxon>Eukaryota</taxon>
        <taxon>Fungi</taxon>
        <taxon>Dikarya</taxon>
        <taxon>Ascomycota</taxon>
        <taxon>Taphrinomycotina</taxon>
        <taxon>Schizosaccharomycetes</taxon>
        <taxon>Schizosaccharomycetales</taxon>
        <taxon>Schizosaccharomycetaceae</taxon>
        <taxon>Schizosaccharomyces</taxon>
    </lineage>
</organism>
<evidence type="ECO:0000256" key="2">
    <source>
        <dbReference type="ARBA" id="ARBA00023121"/>
    </source>
</evidence>
<dbReference type="InterPro" id="IPR000582">
    <property type="entry name" value="Acyl-CoA-binding_protein"/>
</dbReference>
<dbReference type="Pfam" id="PF00887">
    <property type="entry name" value="ACBP"/>
    <property type="match status" value="1"/>
</dbReference>
<evidence type="ECO:0000259" key="3">
    <source>
        <dbReference type="PROSITE" id="PS51228"/>
    </source>
</evidence>
<dbReference type="Proteomes" id="UP001212411">
    <property type="component" value="Chromosome 2"/>
</dbReference>
<keyword evidence="5" id="KW-1185">Reference proteome</keyword>
<evidence type="ECO:0000313" key="5">
    <source>
        <dbReference type="Proteomes" id="UP001212411"/>
    </source>
</evidence>
<dbReference type="GO" id="GO:0006631">
    <property type="term" value="P:fatty acid metabolic process"/>
    <property type="evidence" value="ECO:0007669"/>
    <property type="project" value="TreeGrafter"/>
</dbReference>
<dbReference type="PROSITE" id="PS51228">
    <property type="entry name" value="ACB_2"/>
    <property type="match status" value="1"/>
</dbReference>
<sequence length="87" mass="9833">MSTPFEKAAAEIKELKQTPNSDELLKLYGLFKQATVGDNNTQKPGLLDMKGKYKWNAWEELKGKPKEEAVNEYVALAEELKGKYGLK</sequence>